<evidence type="ECO:0000313" key="1">
    <source>
        <dbReference type="EMBL" id="PNI04611.1"/>
    </source>
</evidence>
<organism evidence="1 2">
    <name type="scientific">Vibrio diazotrophicus</name>
    <dbReference type="NCBI Taxonomy" id="685"/>
    <lineage>
        <taxon>Bacteria</taxon>
        <taxon>Pseudomonadati</taxon>
        <taxon>Pseudomonadota</taxon>
        <taxon>Gammaproteobacteria</taxon>
        <taxon>Vibrionales</taxon>
        <taxon>Vibrionaceae</taxon>
        <taxon>Vibrio</taxon>
    </lineage>
</organism>
<dbReference type="PANTHER" id="PTHR32432">
    <property type="entry name" value="CELL DIVISION PROTEIN FTSA-RELATED"/>
    <property type="match status" value="1"/>
</dbReference>
<gene>
    <name evidence="1" type="ORF">C1N32_12045</name>
</gene>
<sequence>MVQSLVMGVDIGHHSIKAVVLKPADSKYTLLGYKEIRVADDIFADNHALVYQKIVKKLKELKKGLPLFSRKVVIAIPDNTVISKVLQIDSELEPNEREFAIHQAFSHQSPYLMEEVSLDFIPVIKHPSPETKTSQNNIAAYQVYATKRDVVESRTVALEKAGFKPILAEVQTHALVQLWQLFSKTYARTDWLLVDVGHTQTTLCLDFANKAPFYKQIAEGASQVSTQSENEDSVVIKDNVNELVEKIAKQIQLFISVNGAASLTGIWLTGGGANIDAIQSALIEKVDLMCGVLDPFSVFHDKASKRYRSELPVAAFATAAGLAARGINWLEVEHAA</sequence>
<name>A0A2J8I2A1_VIBDI</name>
<dbReference type="InterPro" id="IPR043129">
    <property type="entry name" value="ATPase_NBD"/>
</dbReference>
<reference evidence="1 2" key="1">
    <citation type="submission" date="2018-01" db="EMBL/GenBank/DDBJ databases">
        <title>Draft genome sequences of six Vibrio diazotrophicus strains isolated from deep-sea sediments of the Baltic Sea.</title>
        <authorList>
            <person name="Castillo D."/>
            <person name="Vandieken V."/>
            <person name="Chiang O."/>
            <person name="Middelboe M."/>
        </authorList>
    </citation>
    <scope>NUCLEOTIDE SEQUENCE [LARGE SCALE GENOMIC DNA]</scope>
    <source>
        <strain evidence="1 2">60.27F</strain>
    </source>
</reference>
<dbReference type="PANTHER" id="PTHR32432:SF3">
    <property type="entry name" value="ETHANOLAMINE UTILIZATION PROTEIN EUTJ"/>
    <property type="match status" value="1"/>
</dbReference>
<dbReference type="Proteomes" id="UP000236449">
    <property type="component" value="Unassembled WGS sequence"/>
</dbReference>
<dbReference type="Gene3D" id="3.30.420.40">
    <property type="match status" value="2"/>
</dbReference>
<dbReference type="Pfam" id="PF11104">
    <property type="entry name" value="PilM_2"/>
    <property type="match status" value="2"/>
</dbReference>
<dbReference type="SUPFAM" id="SSF53067">
    <property type="entry name" value="Actin-like ATPase domain"/>
    <property type="match status" value="2"/>
</dbReference>
<dbReference type="RefSeq" id="WP_102966321.1">
    <property type="nucleotide sequence ID" value="NZ_POSK01000007.1"/>
</dbReference>
<proteinExistence type="predicted"/>
<dbReference type="InterPro" id="IPR050696">
    <property type="entry name" value="FtsA/MreB"/>
</dbReference>
<evidence type="ECO:0000313" key="2">
    <source>
        <dbReference type="Proteomes" id="UP000236449"/>
    </source>
</evidence>
<dbReference type="AlphaFoldDB" id="A0A2J8I2A1"/>
<dbReference type="EMBL" id="POSK01000007">
    <property type="protein sequence ID" value="PNI04611.1"/>
    <property type="molecule type" value="Genomic_DNA"/>
</dbReference>
<dbReference type="NCBIfam" id="TIGR01175">
    <property type="entry name" value="pilM"/>
    <property type="match status" value="1"/>
</dbReference>
<comment type="caution">
    <text evidence="1">The sequence shown here is derived from an EMBL/GenBank/DDBJ whole genome shotgun (WGS) entry which is preliminary data.</text>
</comment>
<dbReference type="OrthoDB" id="9773403at2"/>
<dbReference type="InterPro" id="IPR005883">
    <property type="entry name" value="PilM"/>
</dbReference>
<protein>
    <submittedName>
        <fullName evidence="1">Pilus assembly protein PilM</fullName>
    </submittedName>
</protein>
<accession>A0A2J8I2A1</accession>
<dbReference type="PIRSF" id="PIRSF019169">
    <property type="entry name" value="PilM"/>
    <property type="match status" value="1"/>
</dbReference>